<name>A0ACD1ABQ0_9FIRM</name>
<evidence type="ECO:0000313" key="1">
    <source>
        <dbReference type="EMBL" id="QOX63778.1"/>
    </source>
</evidence>
<organism evidence="1 2">
    <name type="scientific">Anoxybacterium hadale</name>
    <dbReference type="NCBI Taxonomy" id="3408580"/>
    <lineage>
        <taxon>Bacteria</taxon>
        <taxon>Bacillati</taxon>
        <taxon>Bacillota</taxon>
        <taxon>Clostridia</taxon>
        <taxon>Peptostreptococcales</taxon>
        <taxon>Anaerovoracaceae</taxon>
        <taxon>Anoxybacterium</taxon>
    </lineage>
</organism>
<keyword evidence="2" id="KW-1185">Reference proteome</keyword>
<gene>
    <name evidence="1" type="ORF">FRZ06_10680</name>
</gene>
<dbReference type="Proteomes" id="UP000594014">
    <property type="component" value="Chromosome"/>
</dbReference>
<reference evidence="1" key="1">
    <citation type="submission" date="2019-08" db="EMBL/GenBank/DDBJ databases">
        <title>Genome sequence of Clostridiales bacterium MT110.</title>
        <authorList>
            <person name="Cao J."/>
        </authorList>
    </citation>
    <scope>NUCLEOTIDE SEQUENCE</scope>
    <source>
        <strain evidence="1">MT110</strain>
    </source>
</reference>
<protein>
    <submittedName>
        <fullName evidence="1">Flavodoxin family protein</fullName>
    </submittedName>
</protein>
<accession>A0ACD1ABQ0</accession>
<sequence>MKFVNFNGSPAGKNSATHVIDKAFLQGAQRAGAETETVFLIDKNIGYCKGCFACWFKTPGQCIMQDDMTELLEKYMTADVVCLGTPVFTWNMTAVLKNFLDRLVPLKSPLIVQTNETFDLADTKPKEQKFVVISNCGFPGDKNFEIMKAVSAPCNPSLEIYRNCGKLLKSTDEAVKSTVDEYLEVVERAGFEMAHSGEVTEITKAKLEMPLMSVQDYVKYIGM</sequence>
<proteinExistence type="predicted"/>
<dbReference type="EMBL" id="CP042469">
    <property type="protein sequence ID" value="QOX63778.1"/>
    <property type="molecule type" value="Genomic_DNA"/>
</dbReference>
<evidence type="ECO:0000313" key="2">
    <source>
        <dbReference type="Proteomes" id="UP000594014"/>
    </source>
</evidence>